<dbReference type="EMBL" id="KB742957">
    <property type="protein sequence ID" value="EOB02523.1"/>
    <property type="molecule type" value="Genomic_DNA"/>
</dbReference>
<reference evidence="2" key="1">
    <citation type="journal article" date="2013" name="Nat. Genet.">
        <title>The duck genome and transcriptome provide insight into an avian influenza virus reservoir species.</title>
        <authorList>
            <person name="Huang Y."/>
            <person name="Li Y."/>
            <person name="Burt D.W."/>
            <person name="Chen H."/>
            <person name="Zhang Y."/>
            <person name="Qian W."/>
            <person name="Kim H."/>
            <person name="Gan S."/>
            <person name="Zhao Y."/>
            <person name="Li J."/>
            <person name="Yi K."/>
            <person name="Feng H."/>
            <person name="Zhu P."/>
            <person name="Li B."/>
            <person name="Liu Q."/>
            <person name="Fairley S."/>
            <person name="Magor K.E."/>
            <person name="Du Z."/>
            <person name="Hu X."/>
            <person name="Goodman L."/>
            <person name="Tafer H."/>
            <person name="Vignal A."/>
            <person name="Lee T."/>
            <person name="Kim K.W."/>
            <person name="Sheng Z."/>
            <person name="An Y."/>
            <person name="Searle S."/>
            <person name="Herrero J."/>
            <person name="Groenen M.A."/>
            <person name="Crooijmans R.P."/>
            <person name="Faraut T."/>
            <person name="Cai Q."/>
            <person name="Webster R.G."/>
            <person name="Aldridge J.R."/>
            <person name="Warren W.C."/>
            <person name="Bartschat S."/>
            <person name="Kehr S."/>
            <person name="Marz M."/>
            <person name="Stadler P.F."/>
            <person name="Smith J."/>
            <person name="Kraus R.H."/>
            <person name="Zhao Y."/>
            <person name="Ren L."/>
            <person name="Fei J."/>
            <person name="Morisson M."/>
            <person name="Kaiser P."/>
            <person name="Griffin D.K."/>
            <person name="Rao M."/>
            <person name="Pitel F."/>
            <person name="Wang J."/>
            <person name="Li N."/>
        </authorList>
    </citation>
    <scope>NUCLEOTIDE SEQUENCE [LARGE SCALE GENOMIC DNA]</scope>
</reference>
<proteinExistence type="predicted"/>
<keyword evidence="2" id="KW-1185">Reference proteome</keyword>
<dbReference type="AlphaFoldDB" id="R0LQ33"/>
<evidence type="ECO:0000313" key="2">
    <source>
        <dbReference type="Proteomes" id="UP000296049"/>
    </source>
</evidence>
<protein>
    <submittedName>
        <fullName evidence="1">Uncharacterized protein</fullName>
    </submittedName>
</protein>
<gene>
    <name evidence="1" type="ORF">Anapl_05185</name>
</gene>
<dbReference type="Proteomes" id="UP000296049">
    <property type="component" value="Unassembled WGS sequence"/>
</dbReference>
<sequence>MCAAVDLWLCSNQFQRKSCNSTKQLSLLQSVAICASKADLLTRIIKTSGEKSTEDHGKRWKIKAQMLNNLPKASEHFPCQRNKNNISAQLSSCFPVAQLAQLKPSAYISPTQTAGIPED</sequence>
<name>R0LQ33_ANAPL</name>
<organism evidence="1 2">
    <name type="scientific">Anas platyrhynchos</name>
    <name type="common">Mallard</name>
    <name type="synonym">Anas boschas</name>
    <dbReference type="NCBI Taxonomy" id="8839"/>
    <lineage>
        <taxon>Eukaryota</taxon>
        <taxon>Metazoa</taxon>
        <taxon>Chordata</taxon>
        <taxon>Craniata</taxon>
        <taxon>Vertebrata</taxon>
        <taxon>Euteleostomi</taxon>
        <taxon>Archelosauria</taxon>
        <taxon>Archosauria</taxon>
        <taxon>Dinosauria</taxon>
        <taxon>Saurischia</taxon>
        <taxon>Theropoda</taxon>
        <taxon>Coelurosauria</taxon>
        <taxon>Aves</taxon>
        <taxon>Neognathae</taxon>
        <taxon>Galloanserae</taxon>
        <taxon>Anseriformes</taxon>
        <taxon>Anatidae</taxon>
        <taxon>Anatinae</taxon>
        <taxon>Anas</taxon>
    </lineage>
</organism>
<evidence type="ECO:0000313" key="1">
    <source>
        <dbReference type="EMBL" id="EOB02523.1"/>
    </source>
</evidence>
<accession>R0LQ33</accession>